<dbReference type="Proteomes" id="UP000215145">
    <property type="component" value="Unassembled WGS sequence"/>
</dbReference>
<keyword evidence="4" id="KW-1185">Reference proteome</keyword>
<organism evidence="3 4">
    <name type="scientific">Paenibacillus herberti</name>
    <dbReference type="NCBI Taxonomy" id="1619309"/>
    <lineage>
        <taxon>Bacteria</taxon>
        <taxon>Bacillati</taxon>
        <taxon>Bacillota</taxon>
        <taxon>Bacilli</taxon>
        <taxon>Bacillales</taxon>
        <taxon>Paenibacillaceae</taxon>
        <taxon>Paenibacillus</taxon>
    </lineage>
</organism>
<name>A0A229P0S5_9BACL</name>
<reference evidence="3 4" key="1">
    <citation type="submission" date="2017-07" db="EMBL/GenBank/DDBJ databases">
        <title>Paenibacillus herberti R33 genome sequencing and assembly.</title>
        <authorList>
            <person name="Su W."/>
        </authorList>
    </citation>
    <scope>NUCLEOTIDE SEQUENCE [LARGE SCALE GENOMIC DNA]</scope>
    <source>
        <strain evidence="3 4">R33</strain>
    </source>
</reference>
<evidence type="ECO:0000256" key="2">
    <source>
        <dbReference type="SAM" id="SignalP"/>
    </source>
</evidence>
<evidence type="ECO:0000313" key="4">
    <source>
        <dbReference type="Proteomes" id="UP000215145"/>
    </source>
</evidence>
<proteinExistence type="predicted"/>
<dbReference type="OrthoDB" id="9847328at2"/>
<evidence type="ECO:0000256" key="1">
    <source>
        <dbReference type="SAM" id="MobiDB-lite"/>
    </source>
</evidence>
<accession>A0A229P0S5</accession>
<protein>
    <submittedName>
        <fullName evidence="3">Uncharacterized protein</fullName>
    </submittedName>
</protein>
<evidence type="ECO:0000313" key="3">
    <source>
        <dbReference type="EMBL" id="OXM15792.1"/>
    </source>
</evidence>
<feature type="chain" id="PRO_5038368585" evidence="2">
    <location>
        <begin position="22"/>
        <end position="88"/>
    </location>
</feature>
<dbReference type="RefSeq" id="WP_089522883.1">
    <property type="nucleotide sequence ID" value="NZ_NMUQ01000001.1"/>
</dbReference>
<feature type="signal peptide" evidence="2">
    <location>
        <begin position="1"/>
        <end position="21"/>
    </location>
</feature>
<sequence>MNKGKMSLAISILLLAGGCQGALWPFVPATPVQVNGEVESEADNETPTVRNALYPRSVRAALYGETEDRRGLGPQRKHDRGREWKQPY</sequence>
<feature type="region of interest" description="Disordered" evidence="1">
    <location>
        <begin position="64"/>
        <end position="88"/>
    </location>
</feature>
<comment type="caution">
    <text evidence="3">The sequence shown here is derived from an EMBL/GenBank/DDBJ whole genome shotgun (WGS) entry which is preliminary data.</text>
</comment>
<dbReference type="EMBL" id="NMUQ01000001">
    <property type="protein sequence ID" value="OXM15792.1"/>
    <property type="molecule type" value="Genomic_DNA"/>
</dbReference>
<dbReference type="AlphaFoldDB" id="A0A229P0S5"/>
<keyword evidence="2" id="KW-0732">Signal</keyword>
<gene>
    <name evidence="3" type="ORF">CGZ75_03475</name>
</gene>
<dbReference type="PROSITE" id="PS51257">
    <property type="entry name" value="PROKAR_LIPOPROTEIN"/>
    <property type="match status" value="1"/>
</dbReference>